<proteinExistence type="predicted"/>
<dbReference type="Pfam" id="PF14020">
    <property type="entry name" value="DUF4236"/>
    <property type="match status" value="1"/>
</dbReference>
<sequence>MAPGVNLNIGKKGVSTSIGGNGATVNLSKRGVKTTVGIHGTGMSWSKNHSSTQNNREEGLQQQDGVIGRIGNFFSALESLFTAIWYGLLGLFFLCVAGVIGWIVIKVIWNLVFG</sequence>
<feature type="transmembrane region" description="Helical" evidence="1">
    <location>
        <begin position="83"/>
        <end position="105"/>
    </location>
</feature>
<keyword evidence="1" id="KW-0472">Membrane</keyword>
<evidence type="ECO:0000259" key="2">
    <source>
        <dbReference type="Pfam" id="PF14020"/>
    </source>
</evidence>
<feature type="domain" description="DUF4236" evidence="2">
    <location>
        <begin position="2"/>
        <end position="46"/>
    </location>
</feature>
<keyword evidence="1" id="KW-1133">Transmembrane helix</keyword>
<dbReference type="EMBL" id="PDGH01000020">
    <property type="protein sequence ID" value="POB49970.1"/>
    <property type="molecule type" value="Genomic_DNA"/>
</dbReference>
<evidence type="ECO:0000313" key="3">
    <source>
        <dbReference type="EMBL" id="POB49970.1"/>
    </source>
</evidence>
<keyword evidence="1" id="KW-0812">Transmembrane</keyword>
<gene>
    <name evidence="3" type="ORF">CRN52_01340</name>
</gene>
<protein>
    <recommendedName>
        <fullName evidence="2">DUF4236 domain-containing protein</fullName>
    </recommendedName>
</protein>
<dbReference type="AlphaFoldDB" id="A0A2S3R8E1"/>
<dbReference type="Proteomes" id="UP000237466">
    <property type="component" value="Unassembled WGS sequence"/>
</dbReference>
<comment type="caution">
    <text evidence="3">The sequence shown here is derived from an EMBL/GenBank/DDBJ whole genome shotgun (WGS) entry which is preliminary data.</text>
</comment>
<evidence type="ECO:0000313" key="4">
    <source>
        <dbReference type="Proteomes" id="UP000237466"/>
    </source>
</evidence>
<name>A0A2S3R8E1_VIBVL</name>
<organism evidence="3 4">
    <name type="scientific">Vibrio vulnificus</name>
    <dbReference type="NCBI Taxonomy" id="672"/>
    <lineage>
        <taxon>Bacteria</taxon>
        <taxon>Pseudomonadati</taxon>
        <taxon>Pseudomonadota</taxon>
        <taxon>Gammaproteobacteria</taxon>
        <taxon>Vibrionales</taxon>
        <taxon>Vibrionaceae</taxon>
        <taxon>Vibrio</taxon>
    </lineage>
</organism>
<reference evidence="3 4" key="1">
    <citation type="journal article" date="2018" name="Front. Microbiol.">
        <title>Phylogeny of Vibrio vulnificus from the Analysis of the Core-Genome: Implications for Intra-Species Taxonomy.</title>
        <authorList>
            <person name="Roig F.J."/>
            <person name="Gonzalez-Candelas F."/>
            <person name="Sanjuan E."/>
            <person name="Fouz B."/>
            <person name="Feil E.J."/>
            <person name="Llorens C."/>
            <person name="Baker-Austin C."/>
            <person name="Oliver J.D."/>
            <person name="Danin-Poleg Y."/>
            <person name="Gibas C.J."/>
            <person name="Kashi Y."/>
            <person name="Gulig P.A."/>
            <person name="Morrison S.S."/>
            <person name="Amaro C."/>
        </authorList>
    </citation>
    <scope>NUCLEOTIDE SEQUENCE [LARGE SCALE GENOMIC DNA]</scope>
    <source>
        <strain evidence="3 4">CECT4608</strain>
    </source>
</reference>
<evidence type="ECO:0000256" key="1">
    <source>
        <dbReference type="SAM" id="Phobius"/>
    </source>
</evidence>
<accession>A0A2S3R8E1</accession>
<dbReference type="InterPro" id="IPR025330">
    <property type="entry name" value="DUF4236"/>
</dbReference>